<evidence type="ECO:0000256" key="1">
    <source>
        <dbReference type="SAM" id="MobiDB-lite"/>
    </source>
</evidence>
<gene>
    <name evidence="2" type="ORF">SMAX5B_015352</name>
</gene>
<protein>
    <submittedName>
        <fullName evidence="2">Uncharacterized protein</fullName>
    </submittedName>
</protein>
<sequence>MDQHMYPYPSKITVGTPRLVPVTVCCSSRTDAVSSATGWMTAHQDECQNGNGAKRGGGGPFIQLRLISRRRDKSRDDTLSPERDPRRV</sequence>
<evidence type="ECO:0000313" key="3">
    <source>
        <dbReference type="Proteomes" id="UP000246464"/>
    </source>
</evidence>
<dbReference type="AlphaFoldDB" id="A0A2U9C8W4"/>
<accession>A0A2U9C8W4</accession>
<feature type="region of interest" description="Disordered" evidence="1">
    <location>
        <begin position="49"/>
        <end position="88"/>
    </location>
</feature>
<keyword evidence="3" id="KW-1185">Reference proteome</keyword>
<proteinExistence type="predicted"/>
<name>A0A2U9C8W4_SCOMX</name>
<dbReference type="Proteomes" id="UP000246464">
    <property type="component" value="Chromosome 13"/>
</dbReference>
<dbReference type="EMBL" id="CP026255">
    <property type="protein sequence ID" value="AWP12570.1"/>
    <property type="molecule type" value="Genomic_DNA"/>
</dbReference>
<evidence type="ECO:0000313" key="2">
    <source>
        <dbReference type="EMBL" id="AWP12570.1"/>
    </source>
</evidence>
<feature type="compositionally biased region" description="Basic and acidic residues" evidence="1">
    <location>
        <begin position="73"/>
        <end position="88"/>
    </location>
</feature>
<reference evidence="2 3" key="1">
    <citation type="submission" date="2017-12" db="EMBL/GenBank/DDBJ databases">
        <title>Integrating genomic resources of turbot (Scophthalmus maximus) in depth evaluation of genetic and physical mapping variation across individuals.</title>
        <authorList>
            <person name="Martinez P."/>
        </authorList>
    </citation>
    <scope>NUCLEOTIDE SEQUENCE [LARGE SCALE GENOMIC DNA]</scope>
</reference>
<organism evidence="2 3">
    <name type="scientific">Scophthalmus maximus</name>
    <name type="common">Turbot</name>
    <name type="synonym">Psetta maxima</name>
    <dbReference type="NCBI Taxonomy" id="52904"/>
    <lineage>
        <taxon>Eukaryota</taxon>
        <taxon>Metazoa</taxon>
        <taxon>Chordata</taxon>
        <taxon>Craniata</taxon>
        <taxon>Vertebrata</taxon>
        <taxon>Euteleostomi</taxon>
        <taxon>Actinopterygii</taxon>
        <taxon>Neopterygii</taxon>
        <taxon>Teleostei</taxon>
        <taxon>Neoteleostei</taxon>
        <taxon>Acanthomorphata</taxon>
        <taxon>Carangaria</taxon>
        <taxon>Pleuronectiformes</taxon>
        <taxon>Pleuronectoidei</taxon>
        <taxon>Scophthalmidae</taxon>
        <taxon>Scophthalmus</taxon>
    </lineage>
</organism>